<proteinExistence type="predicted"/>
<reference evidence="2" key="1">
    <citation type="submission" date="2012-02" db="EMBL/GenBank/DDBJ databases">
        <title>The complete genome of Echinicola vietnamensis DSM 17526.</title>
        <authorList>
            <person name="Lucas S."/>
            <person name="Copeland A."/>
            <person name="Lapidus A."/>
            <person name="Glavina del Rio T."/>
            <person name="Dalin E."/>
            <person name="Tice H."/>
            <person name="Bruce D."/>
            <person name="Goodwin L."/>
            <person name="Pitluck S."/>
            <person name="Peters L."/>
            <person name="Ovchinnikova G."/>
            <person name="Teshima H."/>
            <person name="Kyrpides N."/>
            <person name="Mavromatis K."/>
            <person name="Ivanova N."/>
            <person name="Brettin T."/>
            <person name="Detter J.C."/>
            <person name="Han C."/>
            <person name="Larimer F."/>
            <person name="Land M."/>
            <person name="Hauser L."/>
            <person name="Markowitz V."/>
            <person name="Cheng J.-F."/>
            <person name="Hugenholtz P."/>
            <person name="Woyke T."/>
            <person name="Wu D."/>
            <person name="Brambilla E."/>
            <person name="Klenk H.-P."/>
            <person name="Eisen J.A."/>
        </authorList>
    </citation>
    <scope>NUCLEOTIDE SEQUENCE [LARGE SCALE GENOMIC DNA]</scope>
    <source>
        <strain evidence="2">DSM 17526 / LMG 23754 / KMM 6221</strain>
    </source>
</reference>
<name>L0FYZ9_ECHVK</name>
<dbReference type="AlphaFoldDB" id="L0FYZ9"/>
<organism evidence="1 2">
    <name type="scientific">Echinicola vietnamensis (strain DSM 17526 / LMG 23754 / KMM 6221)</name>
    <dbReference type="NCBI Taxonomy" id="926556"/>
    <lineage>
        <taxon>Bacteria</taxon>
        <taxon>Pseudomonadati</taxon>
        <taxon>Bacteroidota</taxon>
        <taxon>Cytophagia</taxon>
        <taxon>Cytophagales</taxon>
        <taxon>Cyclobacteriaceae</taxon>
        <taxon>Echinicola</taxon>
    </lineage>
</organism>
<dbReference type="Proteomes" id="UP000010796">
    <property type="component" value="Chromosome"/>
</dbReference>
<gene>
    <name evidence="1" type="ordered locus">Echvi_2900</name>
</gene>
<dbReference type="KEGG" id="evi:Echvi_2900"/>
<evidence type="ECO:0000313" key="1">
    <source>
        <dbReference type="EMBL" id="AGA79139.1"/>
    </source>
</evidence>
<keyword evidence="2" id="KW-1185">Reference proteome</keyword>
<dbReference type="HOGENOM" id="CLU_2915078_0_0_10"/>
<protein>
    <submittedName>
        <fullName evidence="1">Uncharacterized protein</fullName>
    </submittedName>
</protein>
<accession>L0FYZ9</accession>
<dbReference type="EMBL" id="CP003346">
    <property type="protein sequence ID" value="AGA79139.1"/>
    <property type="molecule type" value="Genomic_DNA"/>
</dbReference>
<sequence>MGLFQILKPKTTIFKRCMQPYLYHIYLKKIDTPYLSQDLPHKIPLFKCRGFMFLFSNFIKP</sequence>
<evidence type="ECO:0000313" key="2">
    <source>
        <dbReference type="Proteomes" id="UP000010796"/>
    </source>
</evidence>